<comment type="caution">
    <text evidence="10">The sequence shown here is derived from an EMBL/GenBank/DDBJ whole genome shotgun (WGS) entry which is preliminary data.</text>
</comment>
<keyword evidence="6" id="KW-0695">RNA-directed DNA polymerase</keyword>
<dbReference type="CDD" id="cd09274">
    <property type="entry name" value="RNase_HI_RT_Ty3"/>
    <property type="match status" value="1"/>
</dbReference>
<dbReference type="InterPro" id="IPR043128">
    <property type="entry name" value="Rev_trsase/Diguanyl_cyclase"/>
</dbReference>
<evidence type="ECO:0000259" key="8">
    <source>
        <dbReference type="Pfam" id="PF00078"/>
    </source>
</evidence>
<evidence type="ECO:0000256" key="2">
    <source>
        <dbReference type="ARBA" id="ARBA00022695"/>
    </source>
</evidence>
<evidence type="ECO:0000256" key="6">
    <source>
        <dbReference type="ARBA" id="ARBA00022918"/>
    </source>
</evidence>
<evidence type="ECO:0000313" key="10">
    <source>
        <dbReference type="EMBL" id="GMF25495.1"/>
    </source>
</evidence>
<dbReference type="Pfam" id="PF00078">
    <property type="entry name" value="RVT_1"/>
    <property type="match status" value="1"/>
</dbReference>
<dbReference type="SUPFAM" id="SSF56672">
    <property type="entry name" value="DNA/RNA polymerases"/>
    <property type="match status" value="1"/>
</dbReference>
<keyword evidence="11" id="KW-1185">Reference proteome</keyword>
<evidence type="ECO:0000256" key="3">
    <source>
        <dbReference type="ARBA" id="ARBA00022722"/>
    </source>
</evidence>
<dbReference type="PANTHER" id="PTHR37984:SF5">
    <property type="entry name" value="PROTEIN NYNRIN-LIKE"/>
    <property type="match status" value="1"/>
</dbReference>
<dbReference type="Proteomes" id="UP001165083">
    <property type="component" value="Unassembled WGS sequence"/>
</dbReference>
<dbReference type="PANTHER" id="PTHR37984">
    <property type="entry name" value="PROTEIN CBG26694"/>
    <property type="match status" value="1"/>
</dbReference>
<dbReference type="Gene3D" id="3.30.70.270">
    <property type="match status" value="1"/>
</dbReference>
<evidence type="ECO:0000256" key="5">
    <source>
        <dbReference type="ARBA" id="ARBA00022801"/>
    </source>
</evidence>
<keyword evidence="4" id="KW-0255">Endonuclease</keyword>
<dbReference type="Gene3D" id="3.10.10.10">
    <property type="entry name" value="HIV Type 1 Reverse Transcriptase, subunit A, domain 1"/>
    <property type="match status" value="1"/>
</dbReference>
<dbReference type="InterPro" id="IPR000477">
    <property type="entry name" value="RT_dom"/>
</dbReference>
<dbReference type="GO" id="GO:0004519">
    <property type="term" value="F:endonuclease activity"/>
    <property type="evidence" value="ECO:0007669"/>
    <property type="project" value="UniProtKB-KW"/>
</dbReference>
<keyword evidence="1" id="KW-0808">Transferase</keyword>
<organism evidence="10 11">
    <name type="scientific">Phytophthora lilii</name>
    <dbReference type="NCBI Taxonomy" id="2077276"/>
    <lineage>
        <taxon>Eukaryota</taxon>
        <taxon>Sar</taxon>
        <taxon>Stramenopiles</taxon>
        <taxon>Oomycota</taxon>
        <taxon>Peronosporomycetes</taxon>
        <taxon>Peronosporales</taxon>
        <taxon>Peronosporaceae</taxon>
        <taxon>Phytophthora</taxon>
    </lineage>
</organism>
<keyword evidence="5" id="KW-0378">Hydrolase</keyword>
<dbReference type="CDD" id="cd01647">
    <property type="entry name" value="RT_LTR"/>
    <property type="match status" value="1"/>
</dbReference>
<dbReference type="AlphaFoldDB" id="A0A9W6TZ71"/>
<feature type="domain" description="Reverse transcriptase RNase H-like" evidence="9">
    <location>
        <begin position="290"/>
        <end position="397"/>
    </location>
</feature>
<dbReference type="InterPro" id="IPR043502">
    <property type="entry name" value="DNA/RNA_pol_sf"/>
</dbReference>
<feature type="region of interest" description="Disordered" evidence="7">
    <location>
        <begin position="68"/>
        <end position="92"/>
    </location>
</feature>
<dbReference type="Pfam" id="PF17917">
    <property type="entry name" value="RT_RNaseH"/>
    <property type="match status" value="1"/>
</dbReference>
<evidence type="ECO:0000259" key="9">
    <source>
        <dbReference type="Pfam" id="PF17917"/>
    </source>
</evidence>
<dbReference type="EMBL" id="BSXW01000557">
    <property type="protein sequence ID" value="GMF25495.1"/>
    <property type="molecule type" value="Genomic_DNA"/>
</dbReference>
<evidence type="ECO:0000313" key="11">
    <source>
        <dbReference type="Proteomes" id="UP001165083"/>
    </source>
</evidence>
<dbReference type="GO" id="GO:0003964">
    <property type="term" value="F:RNA-directed DNA polymerase activity"/>
    <property type="evidence" value="ECO:0007669"/>
    <property type="project" value="UniProtKB-KW"/>
</dbReference>
<dbReference type="OrthoDB" id="161002at2759"/>
<reference evidence="10" key="1">
    <citation type="submission" date="2023-04" db="EMBL/GenBank/DDBJ databases">
        <title>Phytophthora lilii NBRC 32176.</title>
        <authorList>
            <person name="Ichikawa N."/>
            <person name="Sato H."/>
            <person name="Tonouchi N."/>
        </authorList>
    </citation>
    <scope>NUCLEOTIDE SEQUENCE</scope>
    <source>
        <strain evidence="10">NBRC 32176</strain>
    </source>
</reference>
<evidence type="ECO:0000256" key="7">
    <source>
        <dbReference type="SAM" id="MobiDB-lite"/>
    </source>
</evidence>
<protein>
    <submittedName>
        <fullName evidence="10">Unnamed protein product</fullName>
    </submittedName>
</protein>
<accession>A0A9W6TZ71</accession>
<keyword evidence="3" id="KW-0540">Nuclease</keyword>
<dbReference type="InterPro" id="IPR050951">
    <property type="entry name" value="Retrovirus_Pol_polyprotein"/>
</dbReference>
<proteinExistence type="predicted"/>
<keyword evidence="2" id="KW-0548">Nucleotidyltransferase</keyword>
<dbReference type="InterPro" id="IPR041373">
    <property type="entry name" value="RT_RNaseH"/>
</dbReference>
<sequence length="490" mass="56258">MDDFKPYVNDFLVIDVPENQDILQGMPWLKANNPDIDWVEERVSPQTQSDEEALPGKNGKKTIKVKRSVKTPHKPTQPAIQIGGERHPVSLPKTSDGDELFTSGFYSVLSGETNGYYQFRVRDADVPYTAFQLPDGSYEYLVLPMGLSSAPATFNAGVRRVLADLSDICQSYFDDIYVCTKSKNLEEHLTGLDRVLTRLEEHNVYIKLSKCVFCVAEIPCLGNYVGRNDVRIDPAKVEILRDWPLHRDRNELQSFMGRGKGKIEWTNNLRGHFNSLKDKFSSTPVLAIPNFDQPFHLPTDASDFAVEGVLFQEEGEGDDKVERPIAFGGRKYKAAEKNDSIREKELLAILFGLRLWRIYLLNKPFIVETDHRFFETLFSQKTISRRVGRWYDELSEYPITFKYIPGKENTVADGMSRRPDFMHEENMNLAAISNQQDIQQRIDWDITRLMKEAVSRYKEDPFTASLIIELSKANKDKRNKQVTRNLSAIH</sequence>
<name>A0A9W6TZ71_9STRA</name>
<dbReference type="GO" id="GO:0016787">
    <property type="term" value="F:hydrolase activity"/>
    <property type="evidence" value="ECO:0007669"/>
    <property type="project" value="UniProtKB-KW"/>
</dbReference>
<evidence type="ECO:0000256" key="1">
    <source>
        <dbReference type="ARBA" id="ARBA00022679"/>
    </source>
</evidence>
<evidence type="ECO:0000256" key="4">
    <source>
        <dbReference type="ARBA" id="ARBA00022759"/>
    </source>
</evidence>
<feature type="domain" description="Reverse transcriptase" evidence="8">
    <location>
        <begin position="114"/>
        <end position="222"/>
    </location>
</feature>
<gene>
    <name evidence="10" type="ORF">Plil01_001053600</name>
</gene>